<evidence type="ECO:0000313" key="6">
    <source>
        <dbReference type="Proteomes" id="UP000247409"/>
    </source>
</evidence>
<dbReference type="SUPFAM" id="SSF51735">
    <property type="entry name" value="NAD(P)-binding Rossmann-fold domains"/>
    <property type="match status" value="1"/>
</dbReference>
<dbReference type="InterPro" id="IPR036291">
    <property type="entry name" value="NAD(P)-bd_dom_sf"/>
</dbReference>
<evidence type="ECO:0000259" key="4">
    <source>
        <dbReference type="SMART" id="SM00822"/>
    </source>
</evidence>
<dbReference type="STRING" id="448386.A0A2V3IH26"/>
<comment type="similarity">
    <text evidence="1 3">Belongs to the short-chain dehydrogenases/reductases (SDR) family.</text>
</comment>
<dbReference type="InterPro" id="IPR057326">
    <property type="entry name" value="KR_dom"/>
</dbReference>
<dbReference type="OrthoDB" id="836at2759"/>
<protein>
    <submittedName>
        <fullName evidence="5">Dehydrogenase/reductase SDR family member 7B</fullName>
    </submittedName>
</protein>
<dbReference type="SMART" id="SM00822">
    <property type="entry name" value="PKS_KR"/>
    <property type="match status" value="1"/>
</dbReference>
<comment type="caution">
    <text evidence="5">The sequence shown here is derived from an EMBL/GenBank/DDBJ whole genome shotgun (WGS) entry which is preliminary data.</text>
</comment>
<accession>A0A2V3IH26</accession>
<feature type="domain" description="Ketoreductase" evidence="4">
    <location>
        <begin position="47"/>
        <end position="227"/>
    </location>
</feature>
<dbReference type="Pfam" id="PF00106">
    <property type="entry name" value="adh_short"/>
    <property type="match status" value="1"/>
</dbReference>
<keyword evidence="6" id="KW-1185">Reference proteome</keyword>
<dbReference type="PRINTS" id="PR00081">
    <property type="entry name" value="GDHRDH"/>
</dbReference>
<name>A0A2V3IH26_9FLOR</name>
<dbReference type="Proteomes" id="UP000247409">
    <property type="component" value="Unassembled WGS sequence"/>
</dbReference>
<keyword evidence="2" id="KW-0560">Oxidoreductase</keyword>
<proteinExistence type="inferred from homology"/>
<evidence type="ECO:0000313" key="5">
    <source>
        <dbReference type="EMBL" id="PXF41395.1"/>
    </source>
</evidence>
<dbReference type="EMBL" id="NBIV01000218">
    <property type="protein sequence ID" value="PXF41395.1"/>
    <property type="molecule type" value="Genomic_DNA"/>
</dbReference>
<evidence type="ECO:0000256" key="1">
    <source>
        <dbReference type="ARBA" id="ARBA00006484"/>
    </source>
</evidence>
<organism evidence="5 6">
    <name type="scientific">Gracilariopsis chorda</name>
    <dbReference type="NCBI Taxonomy" id="448386"/>
    <lineage>
        <taxon>Eukaryota</taxon>
        <taxon>Rhodophyta</taxon>
        <taxon>Florideophyceae</taxon>
        <taxon>Rhodymeniophycidae</taxon>
        <taxon>Gracilariales</taxon>
        <taxon>Gracilariaceae</taxon>
        <taxon>Gracilariopsis</taxon>
    </lineage>
</organism>
<dbReference type="PANTHER" id="PTHR44196">
    <property type="entry name" value="DEHYDROGENASE/REDUCTASE SDR FAMILY MEMBER 7B"/>
    <property type="match status" value="1"/>
</dbReference>
<dbReference type="PRINTS" id="PR00080">
    <property type="entry name" value="SDRFAMILY"/>
</dbReference>
<evidence type="ECO:0000256" key="2">
    <source>
        <dbReference type="ARBA" id="ARBA00023002"/>
    </source>
</evidence>
<dbReference type="PANTHER" id="PTHR44196:SF1">
    <property type="entry name" value="DEHYDROGENASE_REDUCTASE SDR FAMILY MEMBER 7B"/>
    <property type="match status" value="1"/>
</dbReference>
<evidence type="ECO:0000256" key="3">
    <source>
        <dbReference type="RuleBase" id="RU000363"/>
    </source>
</evidence>
<dbReference type="GO" id="GO:0016491">
    <property type="term" value="F:oxidoreductase activity"/>
    <property type="evidence" value="ECO:0007669"/>
    <property type="project" value="UniProtKB-KW"/>
</dbReference>
<reference evidence="5 6" key="1">
    <citation type="journal article" date="2018" name="Mol. Biol. Evol.">
        <title>Analysis of the draft genome of the red seaweed Gracilariopsis chorda provides insights into genome size evolution in Rhodophyta.</title>
        <authorList>
            <person name="Lee J."/>
            <person name="Yang E.C."/>
            <person name="Graf L."/>
            <person name="Yang J.H."/>
            <person name="Qiu H."/>
            <person name="Zel Zion U."/>
            <person name="Chan C.X."/>
            <person name="Stephens T.G."/>
            <person name="Weber A.P.M."/>
            <person name="Boo G.H."/>
            <person name="Boo S.M."/>
            <person name="Kim K.M."/>
            <person name="Shin Y."/>
            <person name="Jung M."/>
            <person name="Lee S.J."/>
            <person name="Yim H.S."/>
            <person name="Lee J.H."/>
            <person name="Bhattacharya D."/>
            <person name="Yoon H.S."/>
        </authorList>
    </citation>
    <scope>NUCLEOTIDE SEQUENCE [LARGE SCALE GENOMIC DNA]</scope>
    <source>
        <strain evidence="5 6">SKKU-2015</strain>
        <tissue evidence="5">Whole body</tissue>
    </source>
</reference>
<dbReference type="Gene3D" id="3.40.50.720">
    <property type="entry name" value="NAD(P)-binding Rossmann-like Domain"/>
    <property type="match status" value="1"/>
</dbReference>
<gene>
    <name evidence="5" type="ORF">BWQ96_08893</name>
</gene>
<dbReference type="InterPro" id="IPR002347">
    <property type="entry name" value="SDR_fam"/>
</dbReference>
<dbReference type="GO" id="GO:0016020">
    <property type="term" value="C:membrane"/>
    <property type="evidence" value="ECO:0007669"/>
    <property type="project" value="TreeGrafter"/>
</dbReference>
<sequence>MIFGGVIGVACVVVGACLARRFFRFIRGDCDLKTLSARINTRSFQGKVVWITGASSGIGAALAVHLAKHGALLILTSRREEKLNDLADQLPCPRDNVYVLPLDLTNKASYIEEVASNVSAIFGRLDYVFNNAGVSSRVSASDLEMEGVQRMFQINFFSAVALTRACLRALRETPGAGGTIVNTVSIAAAVQTPLRSPYCASKSALASYFRCLDLEERNVRVVNIYPGSVRTPIAHNAMAADGKTFGRSDPNIEAGLDPGRVADRMLAAVSAGQSEAWIAKPKELMATRLATWMPGLWSIIASKRADAYRRSIEGS</sequence>
<dbReference type="AlphaFoldDB" id="A0A2V3IH26"/>